<reference evidence="1 2" key="1">
    <citation type="submission" date="2016-11" db="EMBL/GenBank/DDBJ databases">
        <title>Whole genomes of Flavobacteriaceae.</title>
        <authorList>
            <person name="Stine C."/>
            <person name="Li C."/>
            <person name="Tadesse D."/>
        </authorList>
    </citation>
    <scope>NUCLEOTIDE SEQUENCE [LARGE SCALE GENOMIC DNA]</scope>
    <source>
        <strain evidence="1 2">CCUG 59446</strain>
    </source>
</reference>
<dbReference type="Proteomes" id="UP000198336">
    <property type="component" value="Unassembled WGS sequence"/>
</dbReference>
<proteinExistence type="predicted"/>
<dbReference type="EMBL" id="MUHA01000016">
    <property type="protein sequence ID" value="OXA99138.1"/>
    <property type="molecule type" value="Genomic_DNA"/>
</dbReference>
<comment type="caution">
    <text evidence="1">The sequence shown here is derived from an EMBL/GenBank/DDBJ whole genome shotgun (WGS) entry which is preliminary data.</text>
</comment>
<name>A0A226HYY6_9FLAO</name>
<accession>A0A226HYY6</accession>
<evidence type="ECO:0000313" key="2">
    <source>
        <dbReference type="Proteomes" id="UP000198336"/>
    </source>
</evidence>
<protein>
    <submittedName>
        <fullName evidence="1">Uncharacterized protein</fullName>
    </submittedName>
</protein>
<keyword evidence="2" id="KW-1185">Reference proteome</keyword>
<dbReference type="RefSeq" id="WP_089054520.1">
    <property type="nucleotide sequence ID" value="NZ_MUHA01000016.1"/>
</dbReference>
<evidence type="ECO:0000313" key="1">
    <source>
        <dbReference type="EMBL" id="OXA99138.1"/>
    </source>
</evidence>
<dbReference type="AlphaFoldDB" id="A0A226HYY6"/>
<gene>
    <name evidence="1" type="ORF">B0A75_11975</name>
</gene>
<organism evidence="1 2">
    <name type="scientific">Flavobacterium oncorhynchi</name>
    <dbReference type="NCBI Taxonomy" id="728056"/>
    <lineage>
        <taxon>Bacteria</taxon>
        <taxon>Pseudomonadati</taxon>
        <taxon>Bacteroidota</taxon>
        <taxon>Flavobacteriia</taxon>
        <taxon>Flavobacteriales</taxon>
        <taxon>Flavobacteriaceae</taxon>
        <taxon>Flavobacterium</taxon>
    </lineage>
</organism>
<sequence>MTVEIFNGTYLIEVNGTIILVAAGSPTEQDITITALVQIAINLEFDIKILIVAMRTFEKKENFDTPNELNKLATKIFQEKISKIPGNFKNSEQWNNRVDKIVSKVKESVVS</sequence>